<evidence type="ECO:0000256" key="4">
    <source>
        <dbReference type="ARBA" id="ARBA00023027"/>
    </source>
</evidence>
<evidence type="ECO:0000256" key="3">
    <source>
        <dbReference type="ARBA" id="ARBA00022723"/>
    </source>
</evidence>
<dbReference type="InterPro" id="IPR056179">
    <property type="entry name" value="DHQS_C"/>
</dbReference>
<evidence type="ECO:0000313" key="9">
    <source>
        <dbReference type="EMBL" id="GBL44283.1"/>
    </source>
</evidence>
<comment type="cofactor">
    <cofactor evidence="1">
        <name>NAD(+)</name>
        <dbReference type="ChEBI" id="CHEBI:57540"/>
    </cofactor>
</comment>
<evidence type="ECO:0000259" key="8">
    <source>
        <dbReference type="Pfam" id="PF24621"/>
    </source>
</evidence>
<dbReference type="InterPro" id="IPR030963">
    <property type="entry name" value="DHQ_synth_fam"/>
</dbReference>
<keyword evidence="3" id="KW-0479">Metal-binding</keyword>
<dbReference type="PIRSF" id="PIRSF001455">
    <property type="entry name" value="DHQ_synth"/>
    <property type="match status" value="1"/>
</dbReference>
<comment type="caution">
    <text evidence="9">The sequence shown here is derived from an EMBL/GenBank/DDBJ whole genome shotgun (WGS) entry which is preliminary data.</text>
</comment>
<gene>
    <name evidence="9" type="ORF">SFMTTN_0078</name>
</gene>
<dbReference type="CDD" id="cd08195">
    <property type="entry name" value="DHQS"/>
    <property type="match status" value="1"/>
</dbReference>
<name>A0A401J9H0_9PROT</name>
<protein>
    <submittedName>
        <fullName evidence="9">3-dehydroquinate synthase</fullName>
    </submittedName>
</protein>
<evidence type="ECO:0000259" key="7">
    <source>
        <dbReference type="Pfam" id="PF01761"/>
    </source>
</evidence>
<dbReference type="InterPro" id="IPR050071">
    <property type="entry name" value="Dehydroquinate_synthase"/>
</dbReference>
<reference evidence="9 10" key="1">
    <citation type="journal article" date="2019" name="Front. Microbiol.">
        <title>Genomes of Neutrophilic Sulfur-Oxidizing Chemolithoautotrophs Representing 9 Proteobacterial Species From 8 Genera.</title>
        <authorList>
            <person name="Watanabe T."/>
            <person name="Kojima H."/>
            <person name="Umezawa K."/>
            <person name="Hori C."/>
            <person name="Takasuka T.E."/>
            <person name="Kato Y."/>
            <person name="Fukui M."/>
        </authorList>
    </citation>
    <scope>NUCLEOTIDE SEQUENCE [LARGE SCALE GENOMIC DNA]</scope>
    <source>
        <strain evidence="9 10">TTN</strain>
    </source>
</reference>
<feature type="domain" description="3-dehydroquinate synthase N-terminal" evidence="7">
    <location>
        <begin position="59"/>
        <end position="169"/>
    </location>
</feature>
<evidence type="ECO:0000313" key="10">
    <source>
        <dbReference type="Proteomes" id="UP000286806"/>
    </source>
</evidence>
<keyword evidence="5" id="KW-0456">Lyase</keyword>
<organism evidence="9 10">
    <name type="scientific">Sulfuriferula multivorans</name>
    <dbReference type="NCBI Taxonomy" id="1559896"/>
    <lineage>
        <taxon>Bacteria</taxon>
        <taxon>Pseudomonadati</taxon>
        <taxon>Pseudomonadota</taxon>
        <taxon>Betaproteobacteria</taxon>
        <taxon>Nitrosomonadales</taxon>
        <taxon>Sulfuricellaceae</taxon>
        <taxon>Sulfuriferula</taxon>
    </lineage>
</organism>
<dbReference type="Proteomes" id="UP000286806">
    <property type="component" value="Unassembled WGS sequence"/>
</dbReference>
<dbReference type="GO" id="GO:0003856">
    <property type="term" value="F:3-dehydroquinate synthase activity"/>
    <property type="evidence" value="ECO:0007669"/>
    <property type="project" value="TreeGrafter"/>
</dbReference>
<dbReference type="GO" id="GO:0046872">
    <property type="term" value="F:metal ion binding"/>
    <property type="evidence" value="ECO:0007669"/>
    <property type="project" value="UniProtKB-KW"/>
</dbReference>
<evidence type="ECO:0000256" key="1">
    <source>
        <dbReference type="ARBA" id="ARBA00001911"/>
    </source>
</evidence>
<proteinExistence type="predicted"/>
<dbReference type="GO" id="GO:0009073">
    <property type="term" value="P:aromatic amino acid family biosynthetic process"/>
    <property type="evidence" value="ECO:0007669"/>
    <property type="project" value="InterPro"/>
</dbReference>
<evidence type="ECO:0000256" key="6">
    <source>
        <dbReference type="ARBA" id="ARBA00023285"/>
    </source>
</evidence>
<dbReference type="OrthoDB" id="9806583at2"/>
<dbReference type="AlphaFoldDB" id="A0A401J9H0"/>
<dbReference type="Pfam" id="PF24621">
    <property type="entry name" value="DHQS_C"/>
    <property type="match status" value="1"/>
</dbReference>
<accession>A0A401J9H0</accession>
<keyword evidence="10" id="KW-1185">Reference proteome</keyword>
<comment type="cofactor">
    <cofactor evidence="2">
        <name>Co(2+)</name>
        <dbReference type="ChEBI" id="CHEBI:48828"/>
    </cofactor>
</comment>
<dbReference type="EMBL" id="BGOW01000001">
    <property type="protein sequence ID" value="GBL44283.1"/>
    <property type="molecule type" value="Genomic_DNA"/>
</dbReference>
<feature type="domain" description="3-dehydroquinate synthase C-terminal" evidence="8">
    <location>
        <begin position="173"/>
        <end position="317"/>
    </location>
</feature>
<evidence type="ECO:0000256" key="5">
    <source>
        <dbReference type="ARBA" id="ARBA00023239"/>
    </source>
</evidence>
<dbReference type="PANTHER" id="PTHR43622">
    <property type="entry name" value="3-DEHYDROQUINATE SYNTHASE"/>
    <property type="match status" value="1"/>
</dbReference>
<keyword evidence="4" id="KW-0520">NAD</keyword>
<dbReference type="Pfam" id="PF01761">
    <property type="entry name" value="DHQ_synthase"/>
    <property type="match status" value="1"/>
</dbReference>
<dbReference type="Gene3D" id="1.20.1090.10">
    <property type="entry name" value="Dehydroquinate synthase-like - alpha domain"/>
    <property type="match status" value="1"/>
</dbReference>
<dbReference type="Gene3D" id="3.40.50.1970">
    <property type="match status" value="1"/>
</dbReference>
<keyword evidence="6" id="KW-0170">Cobalt</keyword>
<dbReference type="RefSeq" id="WP_124703131.1">
    <property type="nucleotide sequence ID" value="NZ_BGOW01000001.1"/>
</dbReference>
<sequence length="359" mass="39896">MQVIRVHSAIRDYEVHFSGSFDFLTAFEDIPNRFYVIDSNVWELYRDSLFSRLDPELVMVLPIEEDRKNLYTVMEVYDALMSRSAKRNMTLISIGGGIVQDITGFAASTLYRGINWIFVPTTLLAQADSCIGSKTSLNYKSYKNLVGTFFPPNRIFLSPGFTRTLKNEDYFSGLGEVVKLHLMGGEQLARELMLNLPALAGRENAAALLSAIEKSLAVKLGYMQDDEFDTGKRNLLNFGHCFGHAVESTSAFAIPHGQAVVIGMMFANIVAKNRGLMSVALFEQLHQQALKPALTAQPDKGQLDTDAVFAAMKMDKKRTGDGLVLIMLINGFEMIKIDDLTYAELDAANHELQKLIGVA</sequence>
<evidence type="ECO:0000256" key="2">
    <source>
        <dbReference type="ARBA" id="ARBA00001941"/>
    </source>
</evidence>
<dbReference type="PANTHER" id="PTHR43622:SF1">
    <property type="entry name" value="3-DEHYDROQUINATE SYNTHASE"/>
    <property type="match status" value="1"/>
</dbReference>
<dbReference type="InterPro" id="IPR030960">
    <property type="entry name" value="DHQS/DOIS_N"/>
</dbReference>
<dbReference type="SUPFAM" id="SSF56796">
    <property type="entry name" value="Dehydroquinate synthase-like"/>
    <property type="match status" value="1"/>
</dbReference>